<comment type="caution">
    <text evidence="1">The sequence shown here is derived from an EMBL/GenBank/DDBJ whole genome shotgun (WGS) entry which is preliminary data.</text>
</comment>
<evidence type="ECO:0000313" key="2">
    <source>
        <dbReference type="Proteomes" id="UP000257109"/>
    </source>
</evidence>
<name>A0A371G035_MUCPR</name>
<gene>
    <name evidence="1" type="ORF">CR513_35373</name>
</gene>
<evidence type="ECO:0000313" key="1">
    <source>
        <dbReference type="EMBL" id="RDX83683.1"/>
    </source>
</evidence>
<proteinExistence type="predicted"/>
<dbReference type="EMBL" id="QJKJ01007283">
    <property type="protein sequence ID" value="RDX83683.1"/>
    <property type="molecule type" value="Genomic_DNA"/>
</dbReference>
<dbReference type="OrthoDB" id="1454848at2759"/>
<protein>
    <recommendedName>
        <fullName evidence="3">GAG-pre-integrase domain-containing protein</fullName>
    </recommendedName>
</protein>
<reference evidence="1" key="1">
    <citation type="submission" date="2018-05" db="EMBL/GenBank/DDBJ databases">
        <title>Draft genome of Mucuna pruriens seed.</title>
        <authorList>
            <person name="Nnadi N.E."/>
            <person name="Vos R."/>
            <person name="Hasami M.H."/>
            <person name="Devisetty U.K."/>
            <person name="Aguiy J.C."/>
        </authorList>
    </citation>
    <scope>NUCLEOTIDE SEQUENCE [LARGE SCALE GENOMIC DNA]</scope>
    <source>
        <strain evidence="1">JCA_2017</strain>
    </source>
</reference>
<organism evidence="1 2">
    <name type="scientific">Mucuna pruriens</name>
    <name type="common">Velvet bean</name>
    <name type="synonym">Dolichos pruriens</name>
    <dbReference type="NCBI Taxonomy" id="157652"/>
    <lineage>
        <taxon>Eukaryota</taxon>
        <taxon>Viridiplantae</taxon>
        <taxon>Streptophyta</taxon>
        <taxon>Embryophyta</taxon>
        <taxon>Tracheophyta</taxon>
        <taxon>Spermatophyta</taxon>
        <taxon>Magnoliopsida</taxon>
        <taxon>eudicotyledons</taxon>
        <taxon>Gunneridae</taxon>
        <taxon>Pentapetalae</taxon>
        <taxon>rosids</taxon>
        <taxon>fabids</taxon>
        <taxon>Fabales</taxon>
        <taxon>Fabaceae</taxon>
        <taxon>Papilionoideae</taxon>
        <taxon>50 kb inversion clade</taxon>
        <taxon>NPAAA clade</taxon>
        <taxon>indigoferoid/millettioid clade</taxon>
        <taxon>Phaseoleae</taxon>
        <taxon>Mucuna</taxon>
    </lineage>
</organism>
<dbReference type="STRING" id="157652.A0A371G035"/>
<keyword evidence="2" id="KW-1185">Reference proteome</keyword>
<dbReference type="PANTHER" id="PTHR42648">
    <property type="entry name" value="TRANSPOSASE, PUTATIVE-RELATED"/>
    <property type="match status" value="1"/>
</dbReference>
<sequence length="206" mass="23808">MEEGEMMNLTTYGKNKKKKVKVFICKKKGHMKKDYINLEKPFYVPTFSKNLISISRLTPLDISFNFSYTSFTLSNKTKIIGFSALIENLYKIKLQKATFTSMHFTIGLKRYIVNEESSITLDFTDFETCVDCIKGTQTNKSKRGAKSTILLEIIHTHICCPNVDISSPKYFITFINDYSRCMYLYVLHSKDEALDAFKAFKAKVEK</sequence>
<feature type="non-terminal residue" evidence="1">
    <location>
        <position position="1"/>
    </location>
</feature>
<dbReference type="AlphaFoldDB" id="A0A371G035"/>
<evidence type="ECO:0008006" key="3">
    <source>
        <dbReference type="Google" id="ProtNLM"/>
    </source>
</evidence>
<dbReference type="Proteomes" id="UP000257109">
    <property type="component" value="Unassembled WGS sequence"/>
</dbReference>
<dbReference type="PANTHER" id="PTHR42648:SF28">
    <property type="entry name" value="TRANSPOSON-ENCODED PROTEIN WITH RIBONUCLEASE H-LIKE AND RETROVIRUS ZINC FINGER-LIKE DOMAINS"/>
    <property type="match status" value="1"/>
</dbReference>
<dbReference type="InterPro" id="IPR039537">
    <property type="entry name" value="Retrotran_Ty1/copia-like"/>
</dbReference>
<accession>A0A371G035</accession>